<dbReference type="InterPro" id="IPR050194">
    <property type="entry name" value="Glycosyltransferase_grp1"/>
</dbReference>
<keyword evidence="3" id="KW-0808">Transferase</keyword>
<accession>A0ABN2B6Q9</accession>
<sequence>MRILLLSHYYYPEVGAPQRRWRILVDHLRAAGHQVITVAPHPHYPYSDRDGFFGSRVGRGRRRVDVRLGGTWDTGIDGERILRVPYLHSGSSMARQILDQTVSATGAMSAVVDRLRGKMRPDVIVSTTPALPFLLAGDSLSRILHVPHVAEVRDAWPDLISEMNLVTGALGKYLPKKFTGAVEHKLLPDLLTRAQRRAAVVVVTTEGFKRRLEERGVTAEVVRSGVSPAELAGASGLTATGAIPVISSSVENLSGVTVSKPATARAGLNLLYVGTVGRSQDLSTSIRAMARTEGVRLRIVGDGVDTSTLQAVAAEHDVPVEFFSQHAGAGLAAHWVWADAGLVSLSSLDSYEYTVPSKLYSLMARRIPVLGVVAGEAADIVRSTGAGEVARPGDVASVAAAMKAMRNRIEAGEEFGTDPDSGQEPREWVLRHASAAAMGHGYERILTQVVS</sequence>
<organism evidence="5 6">
    <name type="scientific">Brevibacterium picturae</name>
    <dbReference type="NCBI Taxonomy" id="260553"/>
    <lineage>
        <taxon>Bacteria</taxon>
        <taxon>Bacillati</taxon>
        <taxon>Actinomycetota</taxon>
        <taxon>Actinomycetes</taxon>
        <taxon>Micrococcales</taxon>
        <taxon>Brevibacteriaceae</taxon>
        <taxon>Brevibacterium</taxon>
    </lineage>
</organism>
<gene>
    <name evidence="5" type="ORF">GCM10009691_07020</name>
</gene>
<proteinExistence type="predicted"/>
<name>A0ABN2B6Q9_9MICO</name>
<evidence type="ECO:0000256" key="1">
    <source>
        <dbReference type="ARBA" id="ARBA00021292"/>
    </source>
</evidence>
<reference evidence="5 6" key="1">
    <citation type="journal article" date="2019" name="Int. J. Syst. Evol. Microbiol.">
        <title>The Global Catalogue of Microorganisms (GCM) 10K type strain sequencing project: providing services to taxonomists for standard genome sequencing and annotation.</title>
        <authorList>
            <consortium name="The Broad Institute Genomics Platform"/>
            <consortium name="The Broad Institute Genome Sequencing Center for Infectious Disease"/>
            <person name="Wu L."/>
            <person name="Ma J."/>
        </authorList>
    </citation>
    <scope>NUCLEOTIDE SEQUENCE [LARGE SCALE GENOMIC DNA]</scope>
    <source>
        <strain evidence="5 6">JCM 13319</strain>
    </source>
</reference>
<dbReference type="PANTHER" id="PTHR45947">
    <property type="entry name" value="SULFOQUINOVOSYL TRANSFERASE SQD2"/>
    <property type="match status" value="1"/>
</dbReference>
<evidence type="ECO:0000313" key="6">
    <source>
        <dbReference type="Proteomes" id="UP001501791"/>
    </source>
</evidence>
<dbReference type="CDD" id="cd03794">
    <property type="entry name" value="GT4_WbuB-like"/>
    <property type="match status" value="1"/>
</dbReference>
<protein>
    <recommendedName>
        <fullName evidence="1">D-inositol 3-phosphate glycosyltransferase</fullName>
    </recommendedName>
</protein>
<dbReference type="InterPro" id="IPR028098">
    <property type="entry name" value="Glyco_trans_4-like_N"/>
</dbReference>
<dbReference type="SUPFAM" id="SSF53756">
    <property type="entry name" value="UDP-Glycosyltransferase/glycogen phosphorylase"/>
    <property type="match status" value="1"/>
</dbReference>
<dbReference type="Gene3D" id="3.40.50.2000">
    <property type="entry name" value="Glycogen Phosphorylase B"/>
    <property type="match status" value="2"/>
</dbReference>
<evidence type="ECO:0000313" key="5">
    <source>
        <dbReference type="EMBL" id="GAA1534095.1"/>
    </source>
</evidence>
<evidence type="ECO:0000256" key="2">
    <source>
        <dbReference type="ARBA" id="ARBA00022676"/>
    </source>
</evidence>
<dbReference type="Proteomes" id="UP001501791">
    <property type="component" value="Unassembled WGS sequence"/>
</dbReference>
<evidence type="ECO:0000256" key="3">
    <source>
        <dbReference type="ARBA" id="ARBA00022679"/>
    </source>
</evidence>
<dbReference type="RefSeq" id="WP_346035325.1">
    <property type="nucleotide sequence ID" value="NZ_BAAALY010000003.1"/>
</dbReference>
<feature type="domain" description="Glycosyltransferase subfamily 4-like N-terminal" evidence="4">
    <location>
        <begin position="16"/>
        <end position="222"/>
    </location>
</feature>
<evidence type="ECO:0000259" key="4">
    <source>
        <dbReference type="Pfam" id="PF13579"/>
    </source>
</evidence>
<keyword evidence="6" id="KW-1185">Reference proteome</keyword>
<dbReference type="Pfam" id="PF13692">
    <property type="entry name" value="Glyco_trans_1_4"/>
    <property type="match status" value="1"/>
</dbReference>
<keyword evidence="2" id="KW-0328">Glycosyltransferase</keyword>
<dbReference type="Pfam" id="PF13579">
    <property type="entry name" value="Glyco_trans_4_4"/>
    <property type="match status" value="1"/>
</dbReference>
<dbReference type="PANTHER" id="PTHR45947:SF3">
    <property type="entry name" value="SULFOQUINOVOSYL TRANSFERASE SQD2"/>
    <property type="match status" value="1"/>
</dbReference>
<comment type="caution">
    <text evidence="5">The sequence shown here is derived from an EMBL/GenBank/DDBJ whole genome shotgun (WGS) entry which is preliminary data.</text>
</comment>
<dbReference type="EMBL" id="BAAALY010000003">
    <property type="protein sequence ID" value="GAA1534095.1"/>
    <property type="molecule type" value="Genomic_DNA"/>
</dbReference>